<dbReference type="InterPro" id="IPR026533">
    <property type="entry name" value="NTPase/PRRC1"/>
</dbReference>
<evidence type="ECO:0000259" key="5">
    <source>
        <dbReference type="Pfam" id="PF01931"/>
    </source>
</evidence>
<proteinExistence type="inferred from homology"/>
<feature type="domain" description="Non-canonical purine NTP phosphatase/PRRC1" evidence="5">
    <location>
        <begin position="187"/>
        <end position="295"/>
    </location>
</feature>
<evidence type="ECO:0000256" key="4">
    <source>
        <dbReference type="SAM" id="MobiDB-lite"/>
    </source>
</evidence>
<comment type="similarity">
    <text evidence="2">Belongs to the PRRC1 family.</text>
</comment>
<comment type="subcellular location">
    <subcellularLocation>
        <location evidence="1">Golgi apparatus</location>
    </subcellularLocation>
</comment>
<gene>
    <name evidence="6" type="ORF">ACJMK2_043148</name>
</gene>
<evidence type="ECO:0000313" key="7">
    <source>
        <dbReference type="Proteomes" id="UP001634394"/>
    </source>
</evidence>
<evidence type="ECO:0000256" key="1">
    <source>
        <dbReference type="ARBA" id="ARBA00004555"/>
    </source>
</evidence>
<keyword evidence="3" id="KW-0333">Golgi apparatus</keyword>
<evidence type="ECO:0000256" key="2">
    <source>
        <dbReference type="ARBA" id="ARBA00010298"/>
    </source>
</evidence>
<protein>
    <recommendedName>
        <fullName evidence="5">Non-canonical purine NTP phosphatase/PRRC1 domain-containing protein</fullName>
    </recommendedName>
</protein>
<reference evidence="6 7" key="1">
    <citation type="submission" date="2024-11" db="EMBL/GenBank/DDBJ databases">
        <title>Chromosome-level genome assembly of the freshwater bivalve Anodonta woodiana.</title>
        <authorList>
            <person name="Chen X."/>
        </authorList>
    </citation>
    <scope>NUCLEOTIDE SEQUENCE [LARGE SCALE GENOMIC DNA]</scope>
    <source>
        <strain evidence="6">MN2024</strain>
        <tissue evidence="6">Gills</tissue>
    </source>
</reference>
<organism evidence="6 7">
    <name type="scientific">Sinanodonta woodiana</name>
    <name type="common">Chinese pond mussel</name>
    <name type="synonym">Anodonta woodiana</name>
    <dbReference type="NCBI Taxonomy" id="1069815"/>
    <lineage>
        <taxon>Eukaryota</taxon>
        <taxon>Metazoa</taxon>
        <taxon>Spiralia</taxon>
        <taxon>Lophotrochozoa</taxon>
        <taxon>Mollusca</taxon>
        <taxon>Bivalvia</taxon>
        <taxon>Autobranchia</taxon>
        <taxon>Heteroconchia</taxon>
        <taxon>Palaeoheterodonta</taxon>
        <taxon>Unionida</taxon>
        <taxon>Unionoidea</taxon>
        <taxon>Unionidae</taxon>
        <taxon>Unioninae</taxon>
        <taxon>Sinanodonta</taxon>
    </lineage>
</organism>
<sequence>MMEESSDESTEIITKEEVEQAEQQQQAAQIKTPTGSTPGSTIPPPAPLPVFQSGSPSTVTTRVVQVPVMPQAQGPVVTSTVASTLATDTVSASQPTVVSQVKAPDPIQSPYEASSDITVPTESVEATPLSPIPSGARGLFGWISGNKLVSRVMEKTKSSVESMITTLDPGMKEIIYSGGDISVIVTSTAENKVGAVREAFQEVFRRATVVGKESQATTAAQPVGFTAGLKGAEERIQNLRRSGDVPESQPMISVEGFIVELLPDRWYEMSCLVLKDSEHRIDLQVFSQPTPIPAEYILTAQDRTPSDYPLRWSGLAVSIGYVIEEAQPHIGHADWQTALIGISRRESLYLAAKSLAYMYKQRLPSSFIS</sequence>
<feature type="compositionally biased region" description="Low complexity" evidence="4">
    <location>
        <begin position="21"/>
        <end position="40"/>
    </location>
</feature>
<feature type="compositionally biased region" description="Acidic residues" evidence="4">
    <location>
        <begin position="1"/>
        <end position="10"/>
    </location>
</feature>
<dbReference type="GO" id="GO:0005794">
    <property type="term" value="C:Golgi apparatus"/>
    <property type="evidence" value="ECO:0007669"/>
    <property type="project" value="UniProtKB-SubCell"/>
</dbReference>
<dbReference type="SUPFAM" id="SSF52972">
    <property type="entry name" value="ITPase-like"/>
    <property type="match status" value="1"/>
</dbReference>
<dbReference type="Gene3D" id="3.90.950.10">
    <property type="match status" value="1"/>
</dbReference>
<dbReference type="FunFam" id="3.90.950.10:FF:000017">
    <property type="entry name" value="Protein PRRC1-B"/>
    <property type="match status" value="1"/>
</dbReference>
<dbReference type="PANTHER" id="PTHR23276">
    <property type="entry name" value="PROTEIN PRRC1"/>
    <property type="match status" value="1"/>
</dbReference>
<dbReference type="AlphaFoldDB" id="A0ABD3VW14"/>
<dbReference type="Proteomes" id="UP001634394">
    <property type="component" value="Unassembled WGS sequence"/>
</dbReference>
<accession>A0ABD3VW14</accession>
<evidence type="ECO:0000256" key="3">
    <source>
        <dbReference type="ARBA" id="ARBA00023034"/>
    </source>
</evidence>
<dbReference type="PANTHER" id="PTHR23276:SF2">
    <property type="entry name" value="PROTEIN PRRC1"/>
    <property type="match status" value="1"/>
</dbReference>
<comment type="caution">
    <text evidence="6">The sequence shown here is derived from an EMBL/GenBank/DDBJ whole genome shotgun (WGS) entry which is preliminary data.</text>
</comment>
<feature type="region of interest" description="Disordered" evidence="4">
    <location>
        <begin position="1"/>
        <end position="52"/>
    </location>
</feature>
<dbReference type="Pfam" id="PF01931">
    <property type="entry name" value="NTPase_I-T"/>
    <property type="match status" value="1"/>
</dbReference>
<evidence type="ECO:0000313" key="6">
    <source>
        <dbReference type="EMBL" id="KAL3865794.1"/>
    </source>
</evidence>
<dbReference type="InterPro" id="IPR029001">
    <property type="entry name" value="ITPase-like_fam"/>
</dbReference>
<dbReference type="EMBL" id="JBJQND010000009">
    <property type="protein sequence ID" value="KAL3865794.1"/>
    <property type="molecule type" value="Genomic_DNA"/>
</dbReference>
<name>A0ABD3VW14_SINWO</name>
<dbReference type="InterPro" id="IPR026534">
    <property type="entry name" value="PRRC1"/>
</dbReference>
<keyword evidence="7" id="KW-1185">Reference proteome</keyword>